<proteinExistence type="predicted"/>
<feature type="non-terminal residue" evidence="1">
    <location>
        <position position="80"/>
    </location>
</feature>
<protein>
    <submittedName>
        <fullName evidence="1">Uncharacterized protein</fullName>
    </submittedName>
</protein>
<keyword evidence="2" id="KW-1185">Reference proteome</keyword>
<comment type="caution">
    <text evidence="1">The sequence shown here is derived from an EMBL/GenBank/DDBJ whole genome shotgun (WGS) entry which is preliminary data.</text>
</comment>
<dbReference type="EMBL" id="JAQQBS010001425">
    <property type="protein sequence ID" value="KAK0157998.1"/>
    <property type="molecule type" value="Genomic_DNA"/>
</dbReference>
<gene>
    <name evidence="1" type="ORF">PV328_011666</name>
</gene>
<dbReference type="AlphaFoldDB" id="A0AA39C545"/>
<evidence type="ECO:0000313" key="1">
    <source>
        <dbReference type="EMBL" id="KAK0157998.1"/>
    </source>
</evidence>
<organism evidence="1 2">
    <name type="scientific">Microctonus aethiopoides</name>
    <dbReference type="NCBI Taxonomy" id="144406"/>
    <lineage>
        <taxon>Eukaryota</taxon>
        <taxon>Metazoa</taxon>
        <taxon>Ecdysozoa</taxon>
        <taxon>Arthropoda</taxon>
        <taxon>Hexapoda</taxon>
        <taxon>Insecta</taxon>
        <taxon>Pterygota</taxon>
        <taxon>Neoptera</taxon>
        <taxon>Endopterygota</taxon>
        <taxon>Hymenoptera</taxon>
        <taxon>Apocrita</taxon>
        <taxon>Ichneumonoidea</taxon>
        <taxon>Braconidae</taxon>
        <taxon>Euphorinae</taxon>
        <taxon>Microctonus</taxon>
    </lineage>
</organism>
<accession>A0AA39C545</accession>
<sequence>MQKFQRIGRHKEFIQQSYLVFADKLIHKEKNPSSNSFPEWLQRVCKSRRRIQLFLETIWIDCNDAVLNLLMSEVFVMIPQ</sequence>
<evidence type="ECO:0000313" key="2">
    <source>
        <dbReference type="Proteomes" id="UP001168990"/>
    </source>
</evidence>
<dbReference type="Proteomes" id="UP001168990">
    <property type="component" value="Unassembled WGS sequence"/>
</dbReference>
<name>A0AA39C545_9HYME</name>
<reference evidence="1" key="2">
    <citation type="submission" date="2023-03" db="EMBL/GenBank/DDBJ databases">
        <authorList>
            <person name="Inwood S.N."/>
            <person name="Skelly J.G."/>
            <person name="Guhlin J."/>
            <person name="Harrop T.W.R."/>
            <person name="Goldson S.G."/>
            <person name="Dearden P.K."/>
        </authorList>
    </citation>
    <scope>NUCLEOTIDE SEQUENCE</scope>
    <source>
        <strain evidence="1">Irish</strain>
        <tissue evidence="1">Whole body</tissue>
    </source>
</reference>
<reference evidence="1" key="1">
    <citation type="journal article" date="2023" name="bioRxiv">
        <title>Scaffold-level genome assemblies of two parasitoid biocontrol wasps reveal the parthenogenesis mechanism and an associated novel virus.</title>
        <authorList>
            <person name="Inwood S."/>
            <person name="Skelly J."/>
            <person name="Guhlin J."/>
            <person name="Harrop T."/>
            <person name="Goldson S."/>
            <person name="Dearden P."/>
        </authorList>
    </citation>
    <scope>NUCLEOTIDE SEQUENCE</scope>
    <source>
        <strain evidence="1">Irish</strain>
        <tissue evidence="1">Whole body</tissue>
    </source>
</reference>